<dbReference type="PANTHER" id="PTHR13683">
    <property type="entry name" value="ASPARTYL PROTEASES"/>
    <property type="match status" value="1"/>
</dbReference>
<feature type="compositionally biased region" description="Polar residues" evidence="4">
    <location>
        <begin position="1612"/>
        <end position="1625"/>
    </location>
</feature>
<feature type="compositionally biased region" description="Acidic residues" evidence="4">
    <location>
        <begin position="1152"/>
        <end position="1194"/>
    </location>
</feature>
<dbReference type="EMBL" id="BFEA01000002">
    <property type="protein sequence ID" value="GBG58922.1"/>
    <property type="molecule type" value="Genomic_DNA"/>
</dbReference>
<proteinExistence type="predicted"/>
<reference evidence="6 7" key="1">
    <citation type="journal article" date="2018" name="Cell">
        <title>The Chara Genome: Secondary Complexity and Implications for Plant Terrestrialization.</title>
        <authorList>
            <person name="Nishiyama T."/>
            <person name="Sakayama H."/>
            <person name="Vries J.D."/>
            <person name="Buschmann H."/>
            <person name="Saint-Marcoux D."/>
            <person name="Ullrich K.K."/>
            <person name="Haas F.B."/>
            <person name="Vanderstraeten L."/>
            <person name="Becker D."/>
            <person name="Lang D."/>
            <person name="Vosolsobe S."/>
            <person name="Rombauts S."/>
            <person name="Wilhelmsson P.K.I."/>
            <person name="Janitza P."/>
            <person name="Kern R."/>
            <person name="Heyl A."/>
            <person name="Rumpler F."/>
            <person name="Villalobos L.I.A.C."/>
            <person name="Clay J.M."/>
            <person name="Skokan R."/>
            <person name="Toyoda A."/>
            <person name="Suzuki Y."/>
            <person name="Kagoshima H."/>
            <person name="Schijlen E."/>
            <person name="Tajeshwar N."/>
            <person name="Catarino B."/>
            <person name="Hetherington A.J."/>
            <person name="Saltykova A."/>
            <person name="Bonnot C."/>
            <person name="Breuninger H."/>
            <person name="Symeonidi A."/>
            <person name="Radhakrishnan G.V."/>
            <person name="Van Nieuwerburgh F."/>
            <person name="Deforce D."/>
            <person name="Chang C."/>
            <person name="Karol K.G."/>
            <person name="Hedrich R."/>
            <person name="Ulvskov P."/>
            <person name="Glockner G."/>
            <person name="Delwiche C.F."/>
            <person name="Petrasek J."/>
            <person name="Van de Peer Y."/>
            <person name="Friml J."/>
            <person name="Beilby M."/>
            <person name="Dolan L."/>
            <person name="Kohara Y."/>
            <person name="Sugano S."/>
            <person name="Fujiyama A."/>
            <person name="Delaux P.-M."/>
            <person name="Quint M."/>
            <person name="TheiBen G."/>
            <person name="Hagemann M."/>
            <person name="Harholt J."/>
            <person name="Dunand C."/>
            <person name="Zachgo S."/>
            <person name="Langdale J."/>
            <person name="Maumus F."/>
            <person name="Straeten D.V.D."/>
            <person name="Gould S.B."/>
            <person name="Rensing S.A."/>
        </authorList>
    </citation>
    <scope>NUCLEOTIDE SEQUENCE [LARGE SCALE GENOMIC DNA]</scope>
    <source>
        <strain evidence="6 7">S276</strain>
    </source>
</reference>
<keyword evidence="1" id="KW-0645">Protease</keyword>
<dbReference type="InterPro" id="IPR001461">
    <property type="entry name" value="Aspartic_peptidase_A1"/>
</dbReference>
<keyword evidence="7" id="KW-1185">Reference proteome</keyword>
<feature type="compositionally biased region" description="Basic and acidic residues" evidence="4">
    <location>
        <begin position="1212"/>
        <end position="1223"/>
    </location>
</feature>
<feature type="region of interest" description="Disordered" evidence="4">
    <location>
        <begin position="1525"/>
        <end position="1625"/>
    </location>
</feature>
<keyword evidence="2" id="KW-0732">Signal</keyword>
<dbReference type="GO" id="GO:0004190">
    <property type="term" value="F:aspartic-type endopeptidase activity"/>
    <property type="evidence" value="ECO:0007669"/>
    <property type="project" value="InterPro"/>
</dbReference>
<dbReference type="STRING" id="69332.A0A388JMI1"/>
<dbReference type="InterPro" id="IPR021109">
    <property type="entry name" value="Peptidase_aspartic_dom_sf"/>
</dbReference>
<sequence length="1668" mass="188404">MKKTSSRLLSSSLRADKQIASCELSWRPPSHHPRGRHVSRFGRVFACRRSPLPAVKAMSYAPCLAMGNVGEDERSKVSTAGRTAVAAAIAVVLLRCQMESTAGRMNAQLRAWTRKATRSAAEGLDTAAICDAVFQVCCAMGSGVLPRATPRWWMKRRTGGTWEDLCPADYATEDYVREKLRMSPRVFCEIAERNKMMTRTSSGSLRKTSAMNGTVHLEAIRVGSQRLSITEDVDLDGIGTIVDSGSTFTYLPTREYTFFVREVKNQVKLTQVEGPDPRYDDICFKGASRNASELERDFPEVYFEFGGNAALNLKPESYLFKVEEEKRGHSKCASRLRIGGNKGMTDRNFREAEFDRLWQDVENLLYDRVILMIYVALEFRGDSTKEELTCVLERFLGRCYSIGCLVIRGDLGNSPKLHAWLRIFGWKKYLVIPLVDGVNDLLTVESAMIKKFSPALNTQGKGKEVKWARREKGKRERGKRHSNSLGEGMIRFNDQASLIDLVKELGVSGGNQQISSSGGRVWIDRWKVVRGKIGETTIWVKGKETQIKLCKEVLEEGGSFEVGKIVILPSGIEHRKRVLKEVLDQPWRIRSLYKKGSRELLALFRTGSLFTEKRTRGRIKTIVARVIRNKYGSEVRRRPCVKIPFSPTVKIRAVMEVAAGLIVQGGMDPEIARFVDGRIRVVEKKRPAVGMVIHNQWECAEGEGVECTCRGFDLSRSEGHVKVRINEVKDVPGDLEGCCVDQRGIQTAAMTTNEVRRVFRKYADLVAVPIDRNPGATLLLCLVLYHQACTETFNGNPSFRVVHMSEGQILARMKEEYLRKGLNRIARWQTGGKVGQAYVLPKDKDLGRWRPISPSTSDPARLAAARVGRAIRFMLFGLRRAEHFDLKSLDEVGKWCKEVQGEMMAKGDGVLVRSYDIKDMFARLSHESVMEAVEWVVRYHEKKGMKGVKVSTRGKMCAMMRKVRSEDGFVILLFEDIKKEVEFELSQSFVRCAGTMLSQRFGILMGRNSSPALECLVCAMAESEFIRRTQGTGNAQVDNEDQGEELEEEEGEKDKDVEEELEEDEDFEEKDEAEEEEGEEGEEEDFEEDEDKADDIDGEHEENDHQHPGRKKKKGATWHGQKGGVGDNEDQREEELEEEEGEEGEKDKDVEEEREEDEDVEEKDEVEEEEGDEVEEEDSEEYEDKADDIDGEHEENDHQHPGKKKKKGATWHGEKGGVGVHDEDQGEEVNQDEEEEDEDVEEDEDEEDVEEEWEDEDVEEKDEAEEERGRGAKRRRREDEDEAYDIDGEHEENDDRDPEKEKKKARLVAKAELRGGRLYQVHDKDKEDEEDKEKEDDEEDKDEVDVEEDREEDEDVEEDEEKDVEEEQEEDKDVEEEGEDEEDDEEDVEEEEREEDEAHDQIEGAYCLSFMAHSDRGMLIGGSTMANILVVYDRANQRLGFRHQRCSRLLAEFSGRGEKEGEEESDPLSALSSLNEWHDSNPGAKSSGSDAESGAHANDMSMSYDEPLEADDGSFDLRYKKDLELSSPSSSHNPPSCMFADGLRSNGSSTGLTTKSCHSANRSSSGNRTVGNASSAAVHHPPVHAVFKKPGAGAKSMKMPIHEETPDGTASLAESQPLVPNSSSMRWRPGHTCRVCGKLSGFSRMAARICESLLLLVTPLLATRWVLL</sequence>
<feature type="domain" description="Xylanase inhibitor C-terminal" evidence="5">
    <location>
        <begin position="215"/>
        <end position="325"/>
    </location>
</feature>
<feature type="compositionally biased region" description="Low complexity" evidence="4">
    <location>
        <begin position="1526"/>
        <end position="1536"/>
    </location>
</feature>
<name>A0A388JMI1_CHABU</name>
<evidence type="ECO:0000256" key="2">
    <source>
        <dbReference type="ARBA" id="ARBA00022729"/>
    </source>
</evidence>
<evidence type="ECO:0000259" key="5">
    <source>
        <dbReference type="Pfam" id="PF14541"/>
    </source>
</evidence>
<feature type="compositionally biased region" description="Acidic residues" evidence="4">
    <location>
        <begin position="1038"/>
        <end position="1101"/>
    </location>
</feature>
<evidence type="ECO:0000256" key="4">
    <source>
        <dbReference type="SAM" id="MobiDB-lite"/>
    </source>
</evidence>
<feature type="compositionally biased region" description="Acidic residues" evidence="4">
    <location>
        <begin position="1279"/>
        <end position="1296"/>
    </location>
</feature>
<organism evidence="6 7">
    <name type="scientific">Chara braunii</name>
    <name type="common">Braun's stonewort</name>
    <dbReference type="NCBI Taxonomy" id="69332"/>
    <lineage>
        <taxon>Eukaryota</taxon>
        <taxon>Viridiplantae</taxon>
        <taxon>Streptophyta</taxon>
        <taxon>Charophyceae</taxon>
        <taxon>Charales</taxon>
        <taxon>Characeae</taxon>
        <taxon>Chara</taxon>
    </lineage>
</organism>
<feature type="compositionally biased region" description="Acidic residues" evidence="4">
    <location>
        <begin position="1127"/>
        <end position="1144"/>
    </location>
</feature>
<feature type="compositionally biased region" description="Polar residues" evidence="4">
    <location>
        <begin position="1545"/>
        <end position="1575"/>
    </location>
</feature>
<dbReference type="Gene3D" id="2.40.70.10">
    <property type="entry name" value="Acid Proteases"/>
    <property type="match status" value="2"/>
</dbReference>
<dbReference type="Pfam" id="PF14541">
    <property type="entry name" value="TAXi_C"/>
    <property type="match status" value="1"/>
</dbReference>
<evidence type="ECO:0000313" key="6">
    <source>
        <dbReference type="EMBL" id="GBG58922.1"/>
    </source>
</evidence>
<keyword evidence="3" id="KW-0378">Hydrolase</keyword>
<dbReference type="GO" id="GO:0006508">
    <property type="term" value="P:proteolysis"/>
    <property type="evidence" value="ECO:0007669"/>
    <property type="project" value="UniProtKB-KW"/>
</dbReference>
<dbReference type="SUPFAM" id="SSF50630">
    <property type="entry name" value="Acid proteases"/>
    <property type="match status" value="2"/>
</dbReference>
<protein>
    <recommendedName>
        <fullName evidence="5">Xylanase inhibitor C-terminal domain-containing protein</fullName>
    </recommendedName>
</protein>
<feature type="compositionally biased region" description="Basic and acidic residues" evidence="4">
    <location>
        <begin position="1309"/>
        <end position="1325"/>
    </location>
</feature>
<feature type="region of interest" description="Disordered" evidence="4">
    <location>
        <begin position="1454"/>
        <end position="1508"/>
    </location>
</feature>
<accession>A0A388JMI1</accession>
<evidence type="ECO:0000313" key="7">
    <source>
        <dbReference type="Proteomes" id="UP000265515"/>
    </source>
</evidence>
<gene>
    <name evidence="6" type="ORF">CBR_g24273</name>
</gene>
<dbReference type="Gramene" id="GBG58922">
    <property type="protein sequence ID" value="GBG58922"/>
    <property type="gene ID" value="CBR_g24273"/>
</dbReference>
<feature type="compositionally biased region" description="Acidic residues" evidence="4">
    <location>
        <begin position="1224"/>
        <end position="1266"/>
    </location>
</feature>
<evidence type="ECO:0000256" key="1">
    <source>
        <dbReference type="ARBA" id="ARBA00022670"/>
    </source>
</evidence>
<dbReference type="PANTHER" id="PTHR13683:SF375">
    <property type="entry name" value="PEPTIDASE A1 DOMAIN-CONTAINING PROTEIN"/>
    <property type="match status" value="1"/>
</dbReference>
<dbReference type="Proteomes" id="UP000265515">
    <property type="component" value="Unassembled WGS sequence"/>
</dbReference>
<feature type="region of interest" description="Disordered" evidence="4">
    <location>
        <begin position="1030"/>
        <end position="1401"/>
    </location>
</feature>
<feature type="compositionally biased region" description="Acidic residues" evidence="4">
    <location>
        <begin position="1326"/>
        <end position="1398"/>
    </location>
</feature>
<comment type="caution">
    <text evidence="6">The sequence shown here is derived from an EMBL/GenBank/DDBJ whole genome shotgun (WGS) entry which is preliminary data.</text>
</comment>
<dbReference type="InterPro" id="IPR032799">
    <property type="entry name" value="TAXi_C"/>
</dbReference>
<evidence type="ECO:0000256" key="3">
    <source>
        <dbReference type="ARBA" id="ARBA00022801"/>
    </source>
</evidence>